<evidence type="ECO:0000313" key="6">
    <source>
        <dbReference type="EMBL" id="SHG46772.1"/>
    </source>
</evidence>
<protein>
    <submittedName>
        <fullName evidence="6">Acyl-CoA hydrolase</fullName>
    </submittedName>
    <submittedName>
        <fullName evidence="5">Acyl-CoA thioesterase</fullName>
    </submittedName>
</protein>
<dbReference type="CDD" id="cd03442">
    <property type="entry name" value="BFIT_BACH"/>
    <property type="match status" value="1"/>
</dbReference>
<reference evidence="5 8" key="3">
    <citation type="journal article" date="2019" name="Nat. Med.">
        <title>A library of human gut bacterial isolates paired with longitudinal multiomics data enables mechanistic microbiome research.</title>
        <authorList>
            <person name="Poyet M."/>
            <person name="Groussin M."/>
            <person name="Gibbons S.M."/>
            <person name="Avila-Pacheco J."/>
            <person name="Jiang X."/>
            <person name="Kearney S.M."/>
            <person name="Perrotta A.R."/>
            <person name="Berdy B."/>
            <person name="Zhao S."/>
            <person name="Lieberman T.D."/>
            <person name="Swanson P.K."/>
            <person name="Smith M."/>
            <person name="Roesemann S."/>
            <person name="Alexander J.E."/>
            <person name="Rich S.A."/>
            <person name="Livny J."/>
            <person name="Vlamakis H."/>
            <person name="Clish C."/>
            <person name="Bullock K."/>
            <person name="Deik A."/>
            <person name="Scott J."/>
            <person name="Pierce K.A."/>
            <person name="Xavier R.J."/>
            <person name="Alm E.J."/>
        </authorList>
    </citation>
    <scope>NUCLEOTIDE SEQUENCE [LARGE SCALE GENOMIC DNA]</scope>
    <source>
        <strain evidence="5 8">BIOML-A2</strain>
    </source>
</reference>
<dbReference type="InterPro" id="IPR029069">
    <property type="entry name" value="HotDog_dom_sf"/>
</dbReference>
<dbReference type="GO" id="GO:0006637">
    <property type="term" value="P:acyl-CoA metabolic process"/>
    <property type="evidence" value="ECO:0007669"/>
    <property type="project" value="TreeGrafter"/>
</dbReference>
<dbReference type="GO" id="GO:0009062">
    <property type="term" value="P:fatty acid catabolic process"/>
    <property type="evidence" value="ECO:0007669"/>
    <property type="project" value="TreeGrafter"/>
</dbReference>
<evidence type="ECO:0000313" key="7">
    <source>
        <dbReference type="Proteomes" id="UP000184089"/>
    </source>
</evidence>
<evidence type="ECO:0000256" key="3">
    <source>
        <dbReference type="PROSITE-ProRule" id="PRU01106"/>
    </source>
</evidence>
<evidence type="ECO:0000256" key="1">
    <source>
        <dbReference type="ARBA" id="ARBA00010458"/>
    </source>
</evidence>
<evidence type="ECO:0000313" key="8">
    <source>
        <dbReference type="Proteomes" id="UP000474718"/>
    </source>
</evidence>
<reference evidence="7" key="1">
    <citation type="submission" date="2016-11" db="EMBL/GenBank/DDBJ databases">
        <authorList>
            <person name="Jaros S."/>
            <person name="Januszkiewicz K."/>
            <person name="Wedrychowicz H."/>
        </authorList>
    </citation>
    <scope>NUCLEOTIDE SEQUENCE [LARGE SCALE GENOMIC DNA]</scope>
    <source>
        <strain evidence="7">DSM 4029</strain>
    </source>
</reference>
<dbReference type="InterPro" id="IPR033120">
    <property type="entry name" value="HOTDOG_ACOT"/>
</dbReference>
<dbReference type="EMBL" id="WWVX01000003">
    <property type="protein sequence ID" value="MZL69414.1"/>
    <property type="molecule type" value="Genomic_DNA"/>
</dbReference>
<keyword evidence="2 3" id="KW-0378">Hydrolase</keyword>
<dbReference type="Pfam" id="PF03061">
    <property type="entry name" value="4HBT"/>
    <property type="match status" value="1"/>
</dbReference>
<reference evidence="6" key="2">
    <citation type="submission" date="2016-11" db="EMBL/GenBank/DDBJ databases">
        <authorList>
            <person name="Varghese N."/>
            <person name="Submissions S."/>
        </authorList>
    </citation>
    <scope>NUCLEOTIDE SEQUENCE</scope>
    <source>
        <strain evidence="6">DSM 4029</strain>
    </source>
</reference>
<dbReference type="GO" id="GO:0052816">
    <property type="term" value="F:long-chain fatty acyl-CoA hydrolase activity"/>
    <property type="evidence" value="ECO:0007669"/>
    <property type="project" value="TreeGrafter"/>
</dbReference>
<comment type="similarity">
    <text evidence="1">Belongs to the acyl coenzyme A hydrolase family.</text>
</comment>
<comment type="caution">
    <text evidence="6">The sequence shown here is derived from an EMBL/GenBank/DDBJ whole genome shotgun (WGS) entry which is preliminary data.</text>
</comment>
<dbReference type="PANTHER" id="PTHR11049">
    <property type="entry name" value="ACYL COENZYME A THIOESTER HYDROLASE"/>
    <property type="match status" value="1"/>
</dbReference>
<dbReference type="Proteomes" id="UP000474718">
    <property type="component" value="Unassembled WGS sequence"/>
</dbReference>
<dbReference type="PROSITE" id="PS51770">
    <property type="entry name" value="HOTDOG_ACOT"/>
    <property type="match status" value="1"/>
</dbReference>
<name>A0AAQ1MFR9_9FIRM</name>
<evidence type="ECO:0000256" key="2">
    <source>
        <dbReference type="ARBA" id="ARBA00022801"/>
    </source>
</evidence>
<gene>
    <name evidence="5" type="ORF">GT747_06490</name>
    <name evidence="6" type="ORF">SAMN05444424_2481</name>
</gene>
<dbReference type="GO" id="GO:0005829">
    <property type="term" value="C:cytosol"/>
    <property type="evidence" value="ECO:0007669"/>
    <property type="project" value="TreeGrafter"/>
</dbReference>
<proteinExistence type="inferred from homology"/>
<keyword evidence="8" id="KW-1185">Reference proteome</keyword>
<sequence length="158" mass="17447">MPRTPKPSSLSRSEQTNIVMSGHINGAGRLFGGVLVEWIDVAAAVAARRHSGRDVTTAAIDNLQFKSAAYAGEMVVLISRVTHTGTTSMEVRVDTFVESLDGERRLINTAYLVMVALDKEGNPTPVPPLLIESEEGQQEWQAAERRRALRSERRRQAY</sequence>
<dbReference type="RefSeq" id="WP_021661111.1">
    <property type="nucleotide sequence ID" value="NZ_FQVY01000004.1"/>
</dbReference>
<dbReference type="EMBL" id="FQVY01000004">
    <property type="protein sequence ID" value="SHG46772.1"/>
    <property type="molecule type" value="Genomic_DNA"/>
</dbReference>
<dbReference type="InterPro" id="IPR006683">
    <property type="entry name" value="Thioestr_dom"/>
</dbReference>
<dbReference type="SUPFAM" id="SSF54637">
    <property type="entry name" value="Thioesterase/thiol ester dehydrase-isomerase"/>
    <property type="match status" value="1"/>
</dbReference>
<dbReference type="InterPro" id="IPR040170">
    <property type="entry name" value="Cytosol_ACT"/>
</dbReference>
<feature type="domain" description="HotDog ACOT-type" evidence="4">
    <location>
        <begin position="9"/>
        <end position="120"/>
    </location>
</feature>
<evidence type="ECO:0000313" key="5">
    <source>
        <dbReference type="EMBL" id="MZL69414.1"/>
    </source>
</evidence>
<dbReference type="Proteomes" id="UP000184089">
    <property type="component" value="Unassembled WGS sequence"/>
</dbReference>
<dbReference type="PANTHER" id="PTHR11049:SF24">
    <property type="entry name" value="CYTOSOLIC ACYL COENZYME A THIOESTER HYDROLASE"/>
    <property type="match status" value="1"/>
</dbReference>
<dbReference type="AlphaFoldDB" id="A0AAQ1MFR9"/>
<dbReference type="Gene3D" id="3.10.129.10">
    <property type="entry name" value="Hotdog Thioesterase"/>
    <property type="match status" value="1"/>
</dbReference>
<accession>A0AAQ1MFR9</accession>
<organism evidence="6 7">
    <name type="scientific">Bittarella massiliensis</name>
    <name type="common">ex Durand et al. 2017</name>
    <dbReference type="NCBI Taxonomy" id="1720313"/>
    <lineage>
        <taxon>Bacteria</taxon>
        <taxon>Bacillati</taxon>
        <taxon>Bacillota</taxon>
        <taxon>Clostridia</taxon>
        <taxon>Eubacteriales</taxon>
        <taxon>Oscillospiraceae</taxon>
        <taxon>Bittarella (ex Durand et al. 2017)</taxon>
    </lineage>
</organism>
<evidence type="ECO:0000259" key="4">
    <source>
        <dbReference type="PROSITE" id="PS51770"/>
    </source>
</evidence>